<dbReference type="InterPro" id="IPR011063">
    <property type="entry name" value="TilS/TtcA_N"/>
</dbReference>
<comment type="caution">
    <text evidence="9">The sequence shown here is derived from an EMBL/GenBank/DDBJ whole genome shotgun (WGS) entry which is preliminary data.</text>
</comment>
<evidence type="ECO:0000256" key="6">
    <source>
        <dbReference type="ARBA" id="ARBA00048539"/>
    </source>
</evidence>
<gene>
    <name evidence="9" type="ORF">QBC36DRAFT_324198</name>
</gene>
<reference evidence="9" key="2">
    <citation type="submission" date="2023-05" db="EMBL/GenBank/DDBJ databases">
        <authorList>
            <consortium name="Lawrence Berkeley National Laboratory"/>
            <person name="Steindorff A."/>
            <person name="Hensen N."/>
            <person name="Bonometti L."/>
            <person name="Westerberg I."/>
            <person name="Brannstrom I.O."/>
            <person name="Guillou S."/>
            <person name="Cros-Aarteil S."/>
            <person name="Calhoun S."/>
            <person name="Haridas S."/>
            <person name="Kuo A."/>
            <person name="Mondo S."/>
            <person name="Pangilinan J."/>
            <person name="Riley R."/>
            <person name="Labutti K."/>
            <person name="Andreopoulos B."/>
            <person name="Lipzen A."/>
            <person name="Chen C."/>
            <person name="Yanf M."/>
            <person name="Daum C."/>
            <person name="Ng V."/>
            <person name="Clum A."/>
            <person name="Ohm R."/>
            <person name="Martin F."/>
            <person name="Silar P."/>
            <person name="Natvig D."/>
            <person name="Lalanne C."/>
            <person name="Gautier V."/>
            <person name="Ament-Velasquez S.L."/>
            <person name="Kruys A."/>
            <person name="Hutchinson M.I."/>
            <person name="Powell A.J."/>
            <person name="Barry K."/>
            <person name="Miller A.N."/>
            <person name="Grigoriev I.V."/>
            <person name="Debuchy R."/>
            <person name="Gladieux P."/>
            <person name="Thoren M.H."/>
            <person name="Johannesson H."/>
        </authorList>
    </citation>
    <scope>NUCLEOTIDE SEQUENCE</scope>
    <source>
        <strain evidence="9">CBS 892.96</strain>
    </source>
</reference>
<dbReference type="CDD" id="cd01992">
    <property type="entry name" value="TilS_N"/>
    <property type="match status" value="1"/>
</dbReference>
<evidence type="ECO:0000256" key="1">
    <source>
        <dbReference type="ARBA" id="ARBA00013267"/>
    </source>
</evidence>
<reference evidence="9" key="1">
    <citation type="journal article" date="2023" name="Mol. Phylogenet. Evol.">
        <title>Genome-scale phylogeny and comparative genomics of the fungal order Sordariales.</title>
        <authorList>
            <person name="Hensen N."/>
            <person name="Bonometti L."/>
            <person name="Westerberg I."/>
            <person name="Brannstrom I.O."/>
            <person name="Guillou S."/>
            <person name="Cros-Aarteil S."/>
            <person name="Calhoun S."/>
            <person name="Haridas S."/>
            <person name="Kuo A."/>
            <person name="Mondo S."/>
            <person name="Pangilinan J."/>
            <person name="Riley R."/>
            <person name="LaButti K."/>
            <person name="Andreopoulos B."/>
            <person name="Lipzen A."/>
            <person name="Chen C."/>
            <person name="Yan M."/>
            <person name="Daum C."/>
            <person name="Ng V."/>
            <person name="Clum A."/>
            <person name="Steindorff A."/>
            <person name="Ohm R.A."/>
            <person name="Martin F."/>
            <person name="Silar P."/>
            <person name="Natvig D.O."/>
            <person name="Lalanne C."/>
            <person name="Gautier V."/>
            <person name="Ament-Velasquez S.L."/>
            <person name="Kruys A."/>
            <person name="Hutchinson M.I."/>
            <person name="Powell A.J."/>
            <person name="Barry K."/>
            <person name="Miller A.N."/>
            <person name="Grigoriev I.V."/>
            <person name="Debuchy R."/>
            <person name="Gladieux P."/>
            <person name="Hiltunen Thoren M."/>
            <person name="Johannesson H."/>
        </authorList>
    </citation>
    <scope>NUCLEOTIDE SEQUENCE</scope>
    <source>
        <strain evidence="9">CBS 892.96</strain>
    </source>
</reference>
<evidence type="ECO:0000256" key="5">
    <source>
        <dbReference type="ARBA" id="ARBA00022840"/>
    </source>
</evidence>
<evidence type="ECO:0000313" key="9">
    <source>
        <dbReference type="EMBL" id="KAK4178707.1"/>
    </source>
</evidence>
<feature type="domain" description="tRNA(Ile)-lysidine/2-thiocytidine synthase N-terminal" evidence="8">
    <location>
        <begin position="290"/>
        <end position="336"/>
    </location>
</feature>
<feature type="compositionally biased region" description="Basic and acidic residues" evidence="7">
    <location>
        <begin position="631"/>
        <end position="660"/>
    </location>
</feature>
<evidence type="ECO:0000256" key="3">
    <source>
        <dbReference type="ARBA" id="ARBA00022694"/>
    </source>
</evidence>
<dbReference type="InterPro" id="IPR012094">
    <property type="entry name" value="tRNA_Ile_lys_synt"/>
</dbReference>
<evidence type="ECO:0000256" key="2">
    <source>
        <dbReference type="ARBA" id="ARBA00022598"/>
    </source>
</evidence>
<accession>A0AAN6WDS2</accession>
<dbReference type="PANTHER" id="PTHR43033:SF1">
    <property type="entry name" value="TRNA(ILE)-LYSIDINE SYNTHASE-RELATED"/>
    <property type="match status" value="1"/>
</dbReference>
<keyword evidence="2" id="KW-0436">Ligase</keyword>
<dbReference type="EC" id="6.3.4.19" evidence="1"/>
<dbReference type="GO" id="GO:0032267">
    <property type="term" value="F:tRNA(Ile)-lysidine synthase activity"/>
    <property type="evidence" value="ECO:0007669"/>
    <property type="project" value="UniProtKB-EC"/>
</dbReference>
<evidence type="ECO:0000256" key="4">
    <source>
        <dbReference type="ARBA" id="ARBA00022741"/>
    </source>
</evidence>
<feature type="region of interest" description="Disordered" evidence="7">
    <location>
        <begin position="631"/>
        <end position="663"/>
    </location>
</feature>
<dbReference type="InterPro" id="IPR014729">
    <property type="entry name" value="Rossmann-like_a/b/a_fold"/>
</dbReference>
<dbReference type="AlphaFoldDB" id="A0AAN6WDS2"/>
<dbReference type="Proteomes" id="UP001302321">
    <property type="component" value="Unassembled WGS sequence"/>
</dbReference>
<feature type="domain" description="tRNA(Ile)-lysidine/2-thiocytidine synthase N-terminal" evidence="8">
    <location>
        <begin position="43"/>
        <end position="193"/>
    </location>
</feature>
<keyword evidence="5" id="KW-0067">ATP-binding</keyword>
<sequence length="774" mass="89832">MGTLPPVVHSTAKAITPREFLDALLATCNPRFPYDRGRSHKPIALAISGGVDSMALAYLSTKIRTTDHWFKVADHPVSNPVAYIVNHDLRKGMDQEVKKVVKALNDLKIFTTVAKINWEHVLGKGVDPNTLPNIETLARQQRYRKLGALCQNCRTMSLFTAHHEDDQYETILMRLLSGHGFRGLRGMRPATDIPECYEMHGVYQSGFIDDQRSKHPVWNLYPNRMERNKMLRALREDFYFDLAVFAEKAEPMMWRTDLKDAFSADQDYDEWIARSNKLAPPLPTMDFEDGGVMVYRPLMHFDKERLIATCLENKIPWFEDHTNKDPTLTMRNAVRQMWKNHNLPEALQKPAILRLAERCRKRVAFEEAEADRLLQSALIPHFEPSTGTLVVQLPRFRLPRVSRLSSNSLEGRHKRLDHYRYIAALLLRKLLSMVTPERELNQASQLDHLASMLFPSLAQDGTEPPPPKPYVICGVHFLPMMGPDNQPFRWLLTRAPYASNVARPCTEFWGTSIRSRWGKSPDQWKTTGWSPFKLYDGRYWIRLISRIPAALYIMPFEVEHQKPFREALDEQSRNDLAAMLKRYAPGKIRYTLPGIYSKVDLTRIMQRDEYWPDIEELDKYGPLRRRTAEGKWATDKNATESGMEKDGSDGEGSDVKEGELLHSSPSKRARLMQAWAWEDGTREKSKDNPPQLLALPTLGIQLPGLGDWVRWEIRYRKVDPERLLTVRRRKFMPRRRKVRSQIRMSYRHMLVSGLIKPRYPRLGRRREVLKSKSN</sequence>
<protein>
    <recommendedName>
        <fullName evidence="1">tRNA(Ile)-lysidine synthetase</fullName>
        <ecNumber evidence="1">6.3.4.19</ecNumber>
    </recommendedName>
</protein>
<keyword evidence="4" id="KW-0547">Nucleotide-binding</keyword>
<dbReference type="PANTHER" id="PTHR43033">
    <property type="entry name" value="TRNA(ILE)-LYSIDINE SYNTHASE-RELATED"/>
    <property type="match status" value="1"/>
</dbReference>
<dbReference type="Gene3D" id="3.40.50.620">
    <property type="entry name" value="HUPs"/>
    <property type="match status" value="1"/>
</dbReference>
<evidence type="ECO:0000313" key="10">
    <source>
        <dbReference type="Proteomes" id="UP001302321"/>
    </source>
</evidence>
<dbReference type="GO" id="GO:0008033">
    <property type="term" value="P:tRNA processing"/>
    <property type="evidence" value="ECO:0007669"/>
    <property type="project" value="UniProtKB-KW"/>
</dbReference>
<dbReference type="SUPFAM" id="SSF52402">
    <property type="entry name" value="Adenine nucleotide alpha hydrolases-like"/>
    <property type="match status" value="1"/>
</dbReference>
<proteinExistence type="inferred from homology"/>
<dbReference type="EMBL" id="MU866132">
    <property type="protein sequence ID" value="KAK4178707.1"/>
    <property type="molecule type" value="Genomic_DNA"/>
</dbReference>
<keyword evidence="10" id="KW-1185">Reference proteome</keyword>
<comment type="catalytic activity">
    <reaction evidence="6">
        <text>cytidine(34) in tRNA(Ile2) + L-lysine + ATP = lysidine(34) in tRNA(Ile2) + AMP + diphosphate + H(+)</text>
        <dbReference type="Rhea" id="RHEA:43744"/>
        <dbReference type="Rhea" id="RHEA-COMP:10625"/>
        <dbReference type="Rhea" id="RHEA-COMP:10670"/>
        <dbReference type="ChEBI" id="CHEBI:15378"/>
        <dbReference type="ChEBI" id="CHEBI:30616"/>
        <dbReference type="ChEBI" id="CHEBI:32551"/>
        <dbReference type="ChEBI" id="CHEBI:33019"/>
        <dbReference type="ChEBI" id="CHEBI:82748"/>
        <dbReference type="ChEBI" id="CHEBI:83665"/>
        <dbReference type="ChEBI" id="CHEBI:456215"/>
        <dbReference type="EC" id="6.3.4.19"/>
    </reaction>
</comment>
<organism evidence="9 10">
    <name type="scientific">Triangularia setosa</name>
    <dbReference type="NCBI Taxonomy" id="2587417"/>
    <lineage>
        <taxon>Eukaryota</taxon>
        <taxon>Fungi</taxon>
        <taxon>Dikarya</taxon>
        <taxon>Ascomycota</taxon>
        <taxon>Pezizomycotina</taxon>
        <taxon>Sordariomycetes</taxon>
        <taxon>Sordariomycetidae</taxon>
        <taxon>Sordariales</taxon>
        <taxon>Podosporaceae</taxon>
        <taxon>Triangularia</taxon>
    </lineage>
</organism>
<evidence type="ECO:0000259" key="8">
    <source>
        <dbReference type="Pfam" id="PF01171"/>
    </source>
</evidence>
<evidence type="ECO:0000256" key="7">
    <source>
        <dbReference type="SAM" id="MobiDB-lite"/>
    </source>
</evidence>
<dbReference type="Pfam" id="PF01171">
    <property type="entry name" value="ATP_bind_3"/>
    <property type="match status" value="2"/>
</dbReference>
<dbReference type="NCBIfam" id="TIGR02432">
    <property type="entry name" value="lysidine_TilS_N"/>
    <property type="match status" value="1"/>
</dbReference>
<dbReference type="InterPro" id="IPR012795">
    <property type="entry name" value="tRNA_Ile_lys_synt_N"/>
</dbReference>
<keyword evidence="3" id="KW-0819">tRNA processing</keyword>
<dbReference type="HAMAP" id="MF_01161">
    <property type="entry name" value="tRNA_Ile_lys_synt"/>
    <property type="match status" value="1"/>
</dbReference>
<dbReference type="GO" id="GO:0005524">
    <property type="term" value="F:ATP binding"/>
    <property type="evidence" value="ECO:0007669"/>
    <property type="project" value="UniProtKB-KW"/>
</dbReference>
<name>A0AAN6WDS2_9PEZI</name>